<protein>
    <submittedName>
        <fullName evidence="1">Uncharacterized protein</fullName>
    </submittedName>
</protein>
<gene>
    <name evidence="1" type="ORF">CVV64_13190</name>
</gene>
<accession>A0A2N1PMT9</accession>
<sequence>MPDIKGKSLREINMDEQERDGALKNSNDITSLVDVGRLSSMAASAFEMAQFTPGGENLVRAWYQYWDILRENRKRLSEELLRERRQFSSRVDLLAKSLEYARKFTLSNNALNFVPDTSPADSESDGVQKLPFDSSSFTGQDDLKTAADGIWKEYDRAEEQVLGPLNRRLAVIASEIRNIVRGLCSCSVLRLEAQTRSLIMDSSGTTLFVVTFNPAGMLDSILLNSIITDRIPLKYDFFHDDTCSLESPDGLCWFYDGASDWTDNSGDLVRIIQSAGDDAINIRSMIPVIIPDDGPPFRIRHGNGMDVLEIFCESGFRDRLTAEELSRFNGYMIFLGSMGRGLEYRVISL</sequence>
<proteinExistence type="predicted"/>
<name>A0A2N1PMT9_9BACT</name>
<reference evidence="1 2" key="1">
    <citation type="journal article" date="2017" name="ISME J.">
        <title>Potential for microbial H2 and metal transformations associated with novel bacteria and archaea in deep terrestrial subsurface sediments.</title>
        <authorList>
            <person name="Hernsdorf A.W."/>
            <person name="Amano Y."/>
            <person name="Miyakawa K."/>
            <person name="Ise K."/>
            <person name="Suzuki Y."/>
            <person name="Anantharaman K."/>
            <person name="Probst A."/>
            <person name="Burstein D."/>
            <person name="Thomas B.C."/>
            <person name="Banfield J.F."/>
        </authorList>
    </citation>
    <scope>NUCLEOTIDE SEQUENCE [LARGE SCALE GENOMIC DNA]</scope>
    <source>
        <strain evidence="1">HGW-Wallbacteria-1</strain>
    </source>
</reference>
<dbReference type="Proteomes" id="UP000233256">
    <property type="component" value="Unassembled WGS sequence"/>
</dbReference>
<evidence type="ECO:0000313" key="1">
    <source>
        <dbReference type="EMBL" id="PKK89627.1"/>
    </source>
</evidence>
<organism evidence="1 2">
    <name type="scientific">Candidatus Wallbacteria bacterium HGW-Wallbacteria-1</name>
    <dbReference type="NCBI Taxonomy" id="2013854"/>
    <lineage>
        <taxon>Bacteria</taxon>
        <taxon>Candidatus Walliibacteriota</taxon>
    </lineage>
</organism>
<evidence type="ECO:0000313" key="2">
    <source>
        <dbReference type="Proteomes" id="UP000233256"/>
    </source>
</evidence>
<comment type="caution">
    <text evidence="1">The sequence shown here is derived from an EMBL/GenBank/DDBJ whole genome shotgun (WGS) entry which is preliminary data.</text>
</comment>
<dbReference type="AlphaFoldDB" id="A0A2N1PMT9"/>
<dbReference type="EMBL" id="PGXC01000014">
    <property type="protein sequence ID" value="PKK89627.1"/>
    <property type="molecule type" value="Genomic_DNA"/>
</dbReference>